<dbReference type="PANTHER" id="PTHR37315">
    <property type="entry name" value="UPF0311 PROTEIN BLR7842"/>
    <property type="match status" value="1"/>
</dbReference>
<evidence type="ECO:0000256" key="1">
    <source>
        <dbReference type="HAMAP-Rule" id="MF_00775"/>
    </source>
</evidence>
<dbReference type="PANTHER" id="PTHR37315:SF1">
    <property type="entry name" value="UPF0311 PROTEIN BLR7842"/>
    <property type="match status" value="1"/>
</dbReference>
<accession>A0A3S0AP82</accession>
<dbReference type="Proteomes" id="UP000278398">
    <property type="component" value="Unassembled WGS sequence"/>
</dbReference>
<protein>
    <recommendedName>
        <fullName evidence="1">UPF0311 protein EJC49_21835</fullName>
    </recommendedName>
</protein>
<dbReference type="OrthoDB" id="5294829at2"/>
<dbReference type="InterPro" id="IPR020915">
    <property type="entry name" value="UPF0311"/>
</dbReference>
<dbReference type="AlphaFoldDB" id="A0A3S0AP82"/>
<reference evidence="2 3" key="1">
    <citation type="submission" date="2018-12" db="EMBL/GenBank/DDBJ databases">
        <title>Mesorhizobium carbonis sp. nov., isolated from coal mine water.</title>
        <authorList>
            <person name="Xin W."/>
            <person name="Xu Z."/>
            <person name="Xiang F."/>
            <person name="Zhang J."/>
            <person name="Xi L."/>
            <person name="Liu J."/>
        </authorList>
    </citation>
    <scope>NUCLEOTIDE SEQUENCE [LARGE SCALE GENOMIC DNA]</scope>
    <source>
        <strain evidence="2 3">B2.3</strain>
    </source>
</reference>
<sequence>MTPAIPALEHVFTIVAEIAKPMSGGHSAAGERLHIPILAGSVDGPRLKGTIMPGGSDWPLIRPDGTSEIEATYTVIADDGTPILVRNRGLRVSPPEVLARLRAGETVGTDEYYFRSAPRFETPDGPHAWLRDRIFVASLAPDPKAGRIAIDVYVVS</sequence>
<dbReference type="Pfam" id="PF11578">
    <property type="entry name" value="DUF3237"/>
    <property type="match status" value="1"/>
</dbReference>
<comment type="similarity">
    <text evidence="1">Belongs to the UPF0311 family.</text>
</comment>
<comment type="caution">
    <text evidence="2">The sequence shown here is derived from an EMBL/GenBank/DDBJ whole genome shotgun (WGS) entry which is preliminary data.</text>
</comment>
<keyword evidence="3" id="KW-1185">Reference proteome</keyword>
<evidence type="ECO:0000313" key="2">
    <source>
        <dbReference type="EMBL" id="RST83901.1"/>
    </source>
</evidence>
<gene>
    <name evidence="2" type="ORF">EJC49_21835</name>
</gene>
<proteinExistence type="inferred from homology"/>
<name>A0A3S0AP82_9HYPH</name>
<dbReference type="Gene3D" id="2.40.160.20">
    <property type="match status" value="1"/>
</dbReference>
<organism evidence="2 3">
    <name type="scientific">Aquibium carbonis</name>
    <dbReference type="NCBI Taxonomy" id="2495581"/>
    <lineage>
        <taxon>Bacteria</taxon>
        <taxon>Pseudomonadati</taxon>
        <taxon>Pseudomonadota</taxon>
        <taxon>Alphaproteobacteria</taxon>
        <taxon>Hyphomicrobiales</taxon>
        <taxon>Phyllobacteriaceae</taxon>
        <taxon>Aquibium</taxon>
    </lineage>
</organism>
<dbReference type="EMBL" id="RWKW01000099">
    <property type="protein sequence ID" value="RST83901.1"/>
    <property type="molecule type" value="Genomic_DNA"/>
</dbReference>
<evidence type="ECO:0000313" key="3">
    <source>
        <dbReference type="Proteomes" id="UP000278398"/>
    </source>
</evidence>
<dbReference type="HAMAP" id="MF_00775">
    <property type="entry name" value="UPF0311"/>
    <property type="match status" value="1"/>
</dbReference>
<dbReference type="RefSeq" id="WP_126702044.1">
    <property type="nucleotide sequence ID" value="NZ_RWKW01000099.1"/>
</dbReference>